<sequence length="396" mass="43365">MSHREEDSGIKTIVDNMHPLVIDGAATNKRLLRFFIHLENKFGYDASNHVKMSTLRQLTCDTPSNMIQDMTHYEDAKNFLMFQLAPDCNQMTLKRELTSITPEVGEEPAAFLSKNKRKVSQMSNNWLMLSPKLVAFGLRGKMHNATISKISTIHPRPFNRRKPIFESALTISVANASGEHATEHHPKEVQIIPTGLGTIFMKVTTPTDSSGTSSQSSELPLGLPALQSSSTISVTTLDMRALNQSTSTTNMVIPSKEIASAALIVSPGIVCWNATGHAFRDPCHICSSVCQIDNLTWSSKTFIHKYASTRAFQIPIKLGAIKAHALINTGAQCSILSSRLVKRALDKQSLQLPKCGKIKVADGTIVNPQGPVVVTMEAAFGEHMIKCVILDDDGND</sequence>
<dbReference type="Proteomes" id="UP000887565">
    <property type="component" value="Unplaced"/>
</dbReference>
<protein>
    <submittedName>
        <fullName evidence="2">Peptidase A2 domain-containing protein</fullName>
    </submittedName>
</protein>
<reference evidence="2" key="1">
    <citation type="submission" date="2022-11" db="UniProtKB">
        <authorList>
            <consortium name="WormBaseParasite"/>
        </authorList>
    </citation>
    <scope>IDENTIFICATION</scope>
</reference>
<name>A0A915JH53_ROMCU</name>
<dbReference type="WBParaSite" id="nRc.2.0.1.t25445-RA">
    <property type="protein sequence ID" value="nRc.2.0.1.t25445-RA"/>
    <property type="gene ID" value="nRc.2.0.1.g25445"/>
</dbReference>
<evidence type="ECO:0000313" key="2">
    <source>
        <dbReference type="WBParaSite" id="nRc.2.0.1.t25445-RA"/>
    </source>
</evidence>
<dbReference type="AlphaFoldDB" id="A0A915JH53"/>
<evidence type="ECO:0000313" key="1">
    <source>
        <dbReference type="Proteomes" id="UP000887565"/>
    </source>
</evidence>
<proteinExistence type="predicted"/>
<organism evidence="1 2">
    <name type="scientific">Romanomermis culicivorax</name>
    <name type="common">Nematode worm</name>
    <dbReference type="NCBI Taxonomy" id="13658"/>
    <lineage>
        <taxon>Eukaryota</taxon>
        <taxon>Metazoa</taxon>
        <taxon>Ecdysozoa</taxon>
        <taxon>Nematoda</taxon>
        <taxon>Enoplea</taxon>
        <taxon>Dorylaimia</taxon>
        <taxon>Mermithida</taxon>
        <taxon>Mermithoidea</taxon>
        <taxon>Mermithidae</taxon>
        <taxon>Romanomermis</taxon>
    </lineage>
</organism>
<keyword evidence="1" id="KW-1185">Reference proteome</keyword>
<accession>A0A915JH53</accession>
<dbReference type="CDD" id="cd00303">
    <property type="entry name" value="retropepsin_like"/>
    <property type="match status" value="1"/>
</dbReference>